<protein>
    <recommendedName>
        <fullName evidence="3">Subtilisin</fullName>
    </recommendedName>
</protein>
<organism evidence="1 2">
    <name type="scientific">Prorocentrum cordatum</name>
    <dbReference type="NCBI Taxonomy" id="2364126"/>
    <lineage>
        <taxon>Eukaryota</taxon>
        <taxon>Sar</taxon>
        <taxon>Alveolata</taxon>
        <taxon>Dinophyceae</taxon>
        <taxon>Prorocentrales</taxon>
        <taxon>Prorocentraceae</taxon>
        <taxon>Prorocentrum</taxon>
    </lineage>
</organism>
<proteinExistence type="predicted"/>
<reference evidence="1" key="1">
    <citation type="submission" date="2023-10" db="EMBL/GenBank/DDBJ databases">
        <authorList>
            <person name="Chen Y."/>
            <person name="Shah S."/>
            <person name="Dougan E. K."/>
            <person name="Thang M."/>
            <person name="Chan C."/>
        </authorList>
    </citation>
    <scope>NUCLEOTIDE SEQUENCE [LARGE SCALE GENOMIC DNA]</scope>
</reference>
<dbReference type="EMBL" id="CAUYUJ010013051">
    <property type="protein sequence ID" value="CAK0835341.1"/>
    <property type="molecule type" value="Genomic_DNA"/>
</dbReference>
<dbReference type="Proteomes" id="UP001189429">
    <property type="component" value="Unassembled WGS sequence"/>
</dbReference>
<keyword evidence="2" id="KW-1185">Reference proteome</keyword>
<comment type="caution">
    <text evidence="1">The sequence shown here is derived from an EMBL/GenBank/DDBJ whole genome shotgun (WGS) entry which is preliminary data.</text>
</comment>
<evidence type="ECO:0008006" key="3">
    <source>
        <dbReference type="Google" id="ProtNLM"/>
    </source>
</evidence>
<evidence type="ECO:0000313" key="2">
    <source>
        <dbReference type="Proteomes" id="UP001189429"/>
    </source>
</evidence>
<name>A0ABN9ST12_9DINO</name>
<accession>A0ABN9ST12</accession>
<gene>
    <name evidence="1" type="ORF">PCOR1329_LOCUS32325</name>
</gene>
<evidence type="ECO:0000313" key="1">
    <source>
        <dbReference type="EMBL" id="CAK0835341.1"/>
    </source>
</evidence>
<sequence>MTRHQSARSTTGPTQCARLAFFSATFNFKTSSTKNSKYPSIYGRGSMHWSSGVSTRGAVDPPAGSDRTLLVFAAPLPAVSTDTSMIGASTGGAAVPSPGSTRGRIKINNTASACSLSKLEGASLSAAAPGPVPATGHTG</sequence>